<sequence>MSLEDNERQACNLALIQLRRDIKNGIYQQKDKLPPMYELAQNYHVSRDMMEDILKQLEEENIVTQRVGIGTFVNSQPIYSSGIEQLRSVTKMIKNAGKVPGTQYIAADIVEPTDNDRQHFHPKDIRSLAKIERLRTADSEPVVYCIDKVEDHLLPLEQIHNQVSIFQLLEQYSGKHISYAVAFIEPIGFDEKISSILNCQHDQALLLLKQIHYTEDDEPVLYSANYFRTDVFNFYVVRKRM</sequence>
<keyword evidence="2" id="KW-0238">DNA-binding</keyword>
<evidence type="ECO:0000256" key="3">
    <source>
        <dbReference type="ARBA" id="ARBA00023163"/>
    </source>
</evidence>
<dbReference type="InterPro" id="IPR036388">
    <property type="entry name" value="WH-like_DNA-bd_sf"/>
</dbReference>
<keyword evidence="3" id="KW-0804">Transcription</keyword>
<dbReference type="InterPro" id="IPR050679">
    <property type="entry name" value="Bact_HTH_transcr_reg"/>
</dbReference>
<evidence type="ECO:0000313" key="5">
    <source>
        <dbReference type="EMBL" id="GGM21874.1"/>
    </source>
</evidence>
<evidence type="ECO:0000259" key="4">
    <source>
        <dbReference type="PROSITE" id="PS50949"/>
    </source>
</evidence>
<evidence type="ECO:0000256" key="1">
    <source>
        <dbReference type="ARBA" id="ARBA00023015"/>
    </source>
</evidence>
<dbReference type="RefSeq" id="WP_229666588.1">
    <property type="nucleotide sequence ID" value="NZ_BMLG01000001.1"/>
</dbReference>
<gene>
    <name evidence="5" type="primary">ymfC</name>
    <name evidence="5" type="ORF">GCM10011351_04660</name>
</gene>
<dbReference type="Pfam" id="PF00392">
    <property type="entry name" value="GntR"/>
    <property type="match status" value="1"/>
</dbReference>
<dbReference type="PANTHER" id="PTHR44846">
    <property type="entry name" value="MANNOSYL-D-GLYCERATE TRANSPORT/METABOLISM SYSTEM REPRESSOR MNGR-RELATED"/>
    <property type="match status" value="1"/>
</dbReference>
<dbReference type="GO" id="GO:0045892">
    <property type="term" value="P:negative regulation of DNA-templated transcription"/>
    <property type="evidence" value="ECO:0007669"/>
    <property type="project" value="TreeGrafter"/>
</dbReference>
<accession>A0A917TFU8</accession>
<keyword evidence="1" id="KW-0805">Transcription regulation</keyword>
<dbReference type="AlphaFoldDB" id="A0A917TFU8"/>
<dbReference type="CDD" id="cd07377">
    <property type="entry name" value="WHTH_GntR"/>
    <property type="match status" value="1"/>
</dbReference>
<organism evidence="5 6">
    <name type="scientific">Paraliobacillus quinghaiensis</name>
    <dbReference type="NCBI Taxonomy" id="470815"/>
    <lineage>
        <taxon>Bacteria</taxon>
        <taxon>Bacillati</taxon>
        <taxon>Bacillota</taxon>
        <taxon>Bacilli</taxon>
        <taxon>Bacillales</taxon>
        <taxon>Bacillaceae</taxon>
        <taxon>Paraliobacillus</taxon>
    </lineage>
</organism>
<dbReference type="PROSITE" id="PS50949">
    <property type="entry name" value="HTH_GNTR"/>
    <property type="match status" value="1"/>
</dbReference>
<dbReference type="SUPFAM" id="SSF46785">
    <property type="entry name" value="Winged helix' DNA-binding domain"/>
    <property type="match status" value="1"/>
</dbReference>
<dbReference type="EMBL" id="BMLG01000001">
    <property type="protein sequence ID" value="GGM21874.1"/>
    <property type="molecule type" value="Genomic_DNA"/>
</dbReference>
<evidence type="ECO:0000313" key="6">
    <source>
        <dbReference type="Proteomes" id="UP000618460"/>
    </source>
</evidence>
<dbReference type="Gene3D" id="3.40.1410.10">
    <property type="entry name" value="Chorismate lyase-like"/>
    <property type="match status" value="1"/>
</dbReference>
<dbReference type="Pfam" id="PF07702">
    <property type="entry name" value="UTRA"/>
    <property type="match status" value="1"/>
</dbReference>
<dbReference type="InterPro" id="IPR028978">
    <property type="entry name" value="Chorismate_lyase_/UTRA_dom_sf"/>
</dbReference>
<dbReference type="SUPFAM" id="SSF64288">
    <property type="entry name" value="Chorismate lyase-like"/>
    <property type="match status" value="1"/>
</dbReference>
<dbReference type="GO" id="GO:0003677">
    <property type="term" value="F:DNA binding"/>
    <property type="evidence" value="ECO:0007669"/>
    <property type="project" value="UniProtKB-KW"/>
</dbReference>
<comment type="caution">
    <text evidence="5">The sequence shown here is derived from an EMBL/GenBank/DDBJ whole genome shotgun (WGS) entry which is preliminary data.</text>
</comment>
<dbReference type="Proteomes" id="UP000618460">
    <property type="component" value="Unassembled WGS sequence"/>
</dbReference>
<dbReference type="SMART" id="SM00866">
    <property type="entry name" value="UTRA"/>
    <property type="match status" value="1"/>
</dbReference>
<dbReference type="GO" id="GO:0003700">
    <property type="term" value="F:DNA-binding transcription factor activity"/>
    <property type="evidence" value="ECO:0007669"/>
    <property type="project" value="InterPro"/>
</dbReference>
<feature type="domain" description="HTH gntR-type" evidence="4">
    <location>
        <begin position="8"/>
        <end position="76"/>
    </location>
</feature>
<dbReference type="SMART" id="SM00345">
    <property type="entry name" value="HTH_GNTR"/>
    <property type="match status" value="1"/>
</dbReference>
<protein>
    <submittedName>
        <fullName evidence="5">HTH-type transcriptional regulator YmfC</fullName>
    </submittedName>
</protein>
<dbReference type="Gene3D" id="1.10.10.10">
    <property type="entry name" value="Winged helix-like DNA-binding domain superfamily/Winged helix DNA-binding domain"/>
    <property type="match status" value="1"/>
</dbReference>
<name>A0A917TFU8_9BACI</name>
<reference evidence="5" key="2">
    <citation type="submission" date="2020-09" db="EMBL/GenBank/DDBJ databases">
        <authorList>
            <person name="Sun Q."/>
            <person name="Zhou Y."/>
        </authorList>
    </citation>
    <scope>NUCLEOTIDE SEQUENCE</scope>
    <source>
        <strain evidence="5">CGMCC 1.6333</strain>
    </source>
</reference>
<evidence type="ECO:0000256" key="2">
    <source>
        <dbReference type="ARBA" id="ARBA00023125"/>
    </source>
</evidence>
<dbReference type="InterPro" id="IPR000524">
    <property type="entry name" value="Tscrpt_reg_HTH_GntR"/>
</dbReference>
<dbReference type="PANTHER" id="PTHR44846:SF17">
    <property type="entry name" value="GNTR-FAMILY TRANSCRIPTIONAL REGULATOR"/>
    <property type="match status" value="1"/>
</dbReference>
<keyword evidence="6" id="KW-1185">Reference proteome</keyword>
<dbReference type="InterPro" id="IPR011663">
    <property type="entry name" value="UTRA"/>
</dbReference>
<reference evidence="5" key="1">
    <citation type="journal article" date="2014" name="Int. J. Syst. Evol. Microbiol.">
        <title>Complete genome sequence of Corynebacterium casei LMG S-19264T (=DSM 44701T), isolated from a smear-ripened cheese.</title>
        <authorList>
            <consortium name="US DOE Joint Genome Institute (JGI-PGF)"/>
            <person name="Walter F."/>
            <person name="Albersmeier A."/>
            <person name="Kalinowski J."/>
            <person name="Ruckert C."/>
        </authorList>
    </citation>
    <scope>NUCLEOTIDE SEQUENCE</scope>
    <source>
        <strain evidence="5">CGMCC 1.6333</strain>
    </source>
</reference>
<dbReference type="InterPro" id="IPR036390">
    <property type="entry name" value="WH_DNA-bd_sf"/>
</dbReference>
<proteinExistence type="predicted"/>